<dbReference type="NCBIfam" id="NF033545">
    <property type="entry name" value="transpos_IS630"/>
    <property type="match status" value="1"/>
</dbReference>
<dbReference type="PANTHER" id="PTHR46564">
    <property type="entry name" value="TRANSPOSASE"/>
    <property type="match status" value="1"/>
</dbReference>
<dbReference type="InterPro" id="IPR047655">
    <property type="entry name" value="Transpos_IS630-like"/>
</dbReference>
<evidence type="ECO:0000313" key="2">
    <source>
        <dbReference type="EMBL" id="KAA1115325.1"/>
    </source>
</evidence>
<dbReference type="SUPFAM" id="SSF46689">
    <property type="entry name" value="Homeodomain-like"/>
    <property type="match status" value="1"/>
</dbReference>
<organism evidence="2 3">
    <name type="scientific">Puccinia graminis f. sp. tritici</name>
    <dbReference type="NCBI Taxonomy" id="56615"/>
    <lineage>
        <taxon>Eukaryota</taxon>
        <taxon>Fungi</taxon>
        <taxon>Dikarya</taxon>
        <taxon>Basidiomycota</taxon>
        <taxon>Pucciniomycotina</taxon>
        <taxon>Pucciniomycetes</taxon>
        <taxon>Pucciniales</taxon>
        <taxon>Pucciniaceae</taxon>
        <taxon>Puccinia</taxon>
    </lineage>
</organism>
<dbReference type="InterPro" id="IPR036397">
    <property type="entry name" value="RNaseH_sf"/>
</dbReference>
<accession>A0A5B0QQZ7</accession>
<dbReference type="Proteomes" id="UP000324748">
    <property type="component" value="Unassembled WGS sequence"/>
</dbReference>
<evidence type="ECO:0000259" key="1">
    <source>
        <dbReference type="Pfam" id="PF13358"/>
    </source>
</evidence>
<dbReference type="PANTHER" id="PTHR46564:SF1">
    <property type="entry name" value="TRANSPOSASE"/>
    <property type="match status" value="1"/>
</dbReference>
<dbReference type="OrthoDB" id="2505980at2759"/>
<comment type="caution">
    <text evidence="2">The sequence shown here is derived from an EMBL/GenBank/DDBJ whole genome shotgun (WGS) entry which is preliminary data.</text>
</comment>
<feature type="domain" description="Tc1-like transposase DDE" evidence="1">
    <location>
        <begin position="151"/>
        <end position="289"/>
    </location>
</feature>
<name>A0A5B0QQZ7_PUCGR</name>
<gene>
    <name evidence="2" type="ORF">PGT21_050168</name>
</gene>
<protein>
    <recommendedName>
        <fullName evidence="1">Tc1-like transposase DDE domain-containing protein</fullName>
    </recommendedName>
</protein>
<evidence type="ECO:0000313" key="3">
    <source>
        <dbReference type="Proteomes" id="UP000324748"/>
    </source>
</evidence>
<dbReference type="AlphaFoldDB" id="A0A5B0QQZ7"/>
<dbReference type="EMBL" id="VSWC01000014">
    <property type="protein sequence ID" value="KAA1115325.1"/>
    <property type="molecule type" value="Genomic_DNA"/>
</dbReference>
<dbReference type="GO" id="GO:0003676">
    <property type="term" value="F:nucleic acid binding"/>
    <property type="evidence" value="ECO:0007669"/>
    <property type="project" value="InterPro"/>
</dbReference>
<dbReference type="InterPro" id="IPR038717">
    <property type="entry name" value="Tc1-like_DDE_dom"/>
</dbReference>
<dbReference type="Gene3D" id="3.30.420.10">
    <property type="entry name" value="Ribonuclease H-like superfamily/Ribonuclease H"/>
    <property type="match status" value="1"/>
</dbReference>
<reference evidence="2 3" key="1">
    <citation type="submission" date="2019-05" db="EMBL/GenBank/DDBJ databases">
        <title>Emergence of the Ug99 lineage of the wheat stem rust pathogen through somatic hybridization.</title>
        <authorList>
            <person name="Li F."/>
            <person name="Upadhyaya N.M."/>
            <person name="Sperschneider J."/>
            <person name="Matny O."/>
            <person name="Nguyen-Phuc H."/>
            <person name="Mago R."/>
            <person name="Raley C."/>
            <person name="Miller M.E."/>
            <person name="Silverstein K.A.T."/>
            <person name="Henningsen E."/>
            <person name="Hirsch C.D."/>
            <person name="Visser B."/>
            <person name="Pretorius Z.A."/>
            <person name="Steffenson B.J."/>
            <person name="Schwessinger B."/>
            <person name="Dodds P.N."/>
            <person name="Figueroa M."/>
        </authorList>
    </citation>
    <scope>NUCLEOTIDE SEQUENCE [LARGE SCALE GENOMIC DNA]</scope>
    <source>
        <strain evidence="2">21-0</strain>
    </source>
</reference>
<keyword evidence="3" id="KW-1185">Reference proteome</keyword>
<dbReference type="InterPro" id="IPR009057">
    <property type="entry name" value="Homeodomain-like_sf"/>
</dbReference>
<proteinExistence type="predicted"/>
<sequence>MPYRFIPAGIKLAVVRMVAQSHSQSFICETLGEKISKQSFARWTQLYRNTQRVIRDPEEYEKRGPGLILTAEDQAFMIDLLRLEPGLFLDEMRERLYDQTDTLLSMSSLHSMLVEHLQITLKKANTINIKKSLVSKYAYVEKMATVPAEFLVFTDESCVCSRDLLRTFSRSSKGKPANRTIMQQNAKRFTLLPAISVDGIVALTVTEENVKGTNFAHFLKYCLLPRMNPYPGPKSILVLDNAGIHGGARVARLCRNAGVHIVYLPTYCPELNPIELVFSQVKSKLRRSQDLARSVDPEWTIESTTYRVASARLCQKLFHHAGYDCPEDAGGPDMTEFHFCE</sequence>
<dbReference type="Pfam" id="PF13358">
    <property type="entry name" value="DDE_3"/>
    <property type="match status" value="1"/>
</dbReference>